<feature type="transmembrane region" description="Helical" evidence="12">
    <location>
        <begin position="158"/>
        <end position="181"/>
    </location>
</feature>
<evidence type="ECO:0000256" key="1">
    <source>
        <dbReference type="ARBA" id="ARBA00004651"/>
    </source>
</evidence>
<comment type="caution">
    <text evidence="13">The sequence shown here is derived from an EMBL/GenBank/DDBJ whole genome shotgun (WGS) entry which is preliminary data.</text>
</comment>
<gene>
    <name evidence="13" type="primary">cydB</name>
    <name evidence="13" type="ORF">KOR42_01310</name>
</gene>
<dbReference type="Pfam" id="PF02322">
    <property type="entry name" value="Cyt_bd_oxida_II"/>
    <property type="match status" value="1"/>
</dbReference>
<evidence type="ECO:0000313" key="13">
    <source>
        <dbReference type="EMBL" id="TWT56776.1"/>
    </source>
</evidence>
<evidence type="ECO:0000256" key="3">
    <source>
        <dbReference type="ARBA" id="ARBA00022448"/>
    </source>
</evidence>
<evidence type="ECO:0000256" key="11">
    <source>
        <dbReference type="ARBA" id="ARBA00023136"/>
    </source>
</evidence>
<keyword evidence="8" id="KW-0249">Electron transport</keyword>
<comment type="similarity">
    <text evidence="2">Belongs to the cytochrome ubiquinol oxidase subunit 2 family.</text>
</comment>
<sequence>MDWNLLWFVILGVLLTGYAILDGFDLGVGMLSPLGRTDKEKRIILNSIGPIWDGNEVWLVTFGGAMFAAFPEAYATVFSGYYEGFMVILAALIFRAVSIEFRSKLEVAAWRGIWDKVFFVSSLTASFVFGVAVGGAMTGVPLDGRGVFRGSVADQIDWYPVLTGFLTIAMFLMHGAIYLTLKTGGELRQRARRWIWIGYFAFLALYLALTVATLTTIPKALHNFHEFPFAYAVVILNVLAILNISRTVKKEAFGQAFLSSACTIAALVFLFGVSLFPNLVASDPHPENSLTIYNAASSTTTLKLMTLIAVIGMPFVLGYTGAVYWTFRGRVELDKHSY</sequence>
<dbReference type="RefSeq" id="WP_146506695.1">
    <property type="nucleotide sequence ID" value="NZ_SIHI01000001.1"/>
</dbReference>
<dbReference type="PANTHER" id="PTHR43141">
    <property type="entry name" value="CYTOCHROME BD2 SUBUNIT II"/>
    <property type="match status" value="1"/>
</dbReference>
<feature type="transmembrane region" description="Helical" evidence="12">
    <location>
        <begin position="256"/>
        <end position="276"/>
    </location>
</feature>
<evidence type="ECO:0000256" key="4">
    <source>
        <dbReference type="ARBA" id="ARBA00022475"/>
    </source>
</evidence>
<dbReference type="Proteomes" id="UP000317243">
    <property type="component" value="Unassembled WGS sequence"/>
</dbReference>
<dbReference type="PANTHER" id="PTHR43141:SF5">
    <property type="entry name" value="CYTOCHROME BD-I UBIQUINOL OXIDASE SUBUNIT 2"/>
    <property type="match status" value="1"/>
</dbReference>
<evidence type="ECO:0000256" key="9">
    <source>
        <dbReference type="ARBA" id="ARBA00022989"/>
    </source>
</evidence>
<keyword evidence="7" id="KW-0479">Metal-binding</keyword>
<keyword evidence="10" id="KW-0408">Iron</keyword>
<dbReference type="NCBIfam" id="TIGR00203">
    <property type="entry name" value="cydB"/>
    <property type="match status" value="1"/>
</dbReference>
<evidence type="ECO:0000256" key="8">
    <source>
        <dbReference type="ARBA" id="ARBA00022982"/>
    </source>
</evidence>
<evidence type="ECO:0000313" key="14">
    <source>
        <dbReference type="Proteomes" id="UP000317243"/>
    </source>
</evidence>
<evidence type="ECO:0000256" key="10">
    <source>
        <dbReference type="ARBA" id="ARBA00023004"/>
    </source>
</evidence>
<keyword evidence="14" id="KW-1185">Reference proteome</keyword>
<evidence type="ECO:0000256" key="5">
    <source>
        <dbReference type="ARBA" id="ARBA00022617"/>
    </source>
</evidence>
<feature type="transmembrane region" description="Helical" evidence="12">
    <location>
        <begin position="117"/>
        <end position="138"/>
    </location>
</feature>
<organism evidence="13 14">
    <name type="scientific">Thalassoglobus neptunius</name>
    <dbReference type="NCBI Taxonomy" id="1938619"/>
    <lineage>
        <taxon>Bacteria</taxon>
        <taxon>Pseudomonadati</taxon>
        <taxon>Planctomycetota</taxon>
        <taxon>Planctomycetia</taxon>
        <taxon>Planctomycetales</taxon>
        <taxon>Planctomycetaceae</taxon>
        <taxon>Thalassoglobus</taxon>
    </lineage>
</organism>
<comment type="subcellular location">
    <subcellularLocation>
        <location evidence="1">Cell membrane</location>
        <topology evidence="1">Multi-pass membrane protein</topology>
    </subcellularLocation>
</comment>
<feature type="transmembrane region" description="Helical" evidence="12">
    <location>
        <begin position="73"/>
        <end position="97"/>
    </location>
</feature>
<keyword evidence="4" id="KW-1003">Cell membrane</keyword>
<dbReference type="GO" id="GO:0005886">
    <property type="term" value="C:plasma membrane"/>
    <property type="evidence" value="ECO:0007669"/>
    <property type="project" value="UniProtKB-SubCell"/>
</dbReference>
<reference evidence="13 14" key="1">
    <citation type="submission" date="2019-02" db="EMBL/GenBank/DDBJ databases">
        <title>Deep-cultivation of Planctomycetes and their phenomic and genomic characterization uncovers novel biology.</title>
        <authorList>
            <person name="Wiegand S."/>
            <person name="Jogler M."/>
            <person name="Boedeker C."/>
            <person name="Pinto D."/>
            <person name="Vollmers J."/>
            <person name="Rivas-Marin E."/>
            <person name="Kohn T."/>
            <person name="Peeters S.H."/>
            <person name="Heuer A."/>
            <person name="Rast P."/>
            <person name="Oberbeckmann S."/>
            <person name="Bunk B."/>
            <person name="Jeske O."/>
            <person name="Meyerdierks A."/>
            <person name="Storesund J.E."/>
            <person name="Kallscheuer N."/>
            <person name="Luecker S."/>
            <person name="Lage O.M."/>
            <person name="Pohl T."/>
            <person name="Merkel B.J."/>
            <person name="Hornburger P."/>
            <person name="Mueller R.-W."/>
            <person name="Bruemmer F."/>
            <person name="Labrenz M."/>
            <person name="Spormann A.M."/>
            <person name="Op Den Camp H."/>
            <person name="Overmann J."/>
            <person name="Amann R."/>
            <person name="Jetten M.S.M."/>
            <person name="Mascher T."/>
            <person name="Medema M.H."/>
            <person name="Devos D.P."/>
            <person name="Kaster A.-K."/>
            <person name="Ovreas L."/>
            <person name="Rohde M."/>
            <person name="Galperin M.Y."/>
            <person name="Jogler C."/>
        </authorList>
    </citation>
    <scope>NUCLEOTIDE SEQUENCE [LARGE SCALE GENOMIC DNA]</scope>
    <source>
        <strain evidence="13 14">KOR42</strain>
    </source>
</reference>
<evidence type="ECO:0000256" key="12">
    <source>
        <dbReference type="SAM" id="Phobius"/>
    </source>
</evidence>
<dbReference type="GO" id="GO:0016682">
    <property type="term" value="F:oxidoreductase activity, acting on diphenols and related substances as donors, oxygen as acceptor"/>
    <property type="evidence" value="ECO:0007669"/>
    <property type="project" value="TreeGrafter"/>
</dbReference>
<keyword evidence="6 12" id="KW-0812">Transmembrane</keyword>
<proteinExistence type="inferred from homology"/>
<keyword evidence="5" id="KW-0349">Heme</keyword>
<dbReference type="OrthoDB" id="9776710at2"/>
<dbReference type="GO" id="GO:0070069">
    <property type="term" value="C:cytochrome complex"/>
    <property type="evidence" value="ECO:0007669"/>
    <property type="project" value="TreeGrafter"/>
</dbReference>
<dbReference type="GO" id="GO:0019646">
    <property type="term" value="P:aerobic electron transport chain"/>
    <property type="evidence" value="ECO:0007669"/>
    <property type="project" value="TreeGrafter"/>
</dbReference>
<dbReference type="GO" id="GO:0046872">
    <property type="term" value="F:metal ion binding"/>
    <property type="evidence" value="ECO:0007669"/>
    <property type="project" value="UniProtKB-KW"/>
</dbReference>
<keyword evidence="9 12" id="KW-1133">Transmembrane helix</keyword>
<dbReference type="PIRSF" id="PIRSF000267">
    <property type="entry name" value="Cyt_oxidse_sub2"/>
    <property type="match status" value="1"/>
</dbReference>
<evidence type="ECO:0000256" key="6">
    <source>
        <dbReference type="ARBA" id="ARBA00022692"/>
    </source>
</evidence>
<feature type="transmembrane region" description="Helical" evidence="12">
    <location>
        <begin position="227"/>
        <end position="244"/>
    </location>
</feature>
<dbReference type="InterPro" id="IPR003317">
    <property type="entry name" value="Cyt-d_oxidase_su2"/>
</dbReference>
<feature type="transmembrane region" description="Helical" evidence="12">
    <location>
        <begin position="193"/>
        <end position="215"/>
    </location>
</feature>
<evidence type="ECO:0000256" key="7">
    <source>
        <dbReference type="ARBA" id="ARBA00022723"/>
    </source>
</evidence>
<feature type="transmembrane region" description="Helical" evidence="12">
    <location>
        <begin position="304"/>
        <end position="327"/>
    </location>
</feature>
<dbReference type="GO" id="GO:0009055">
    <property type="term" value="F:electron transfer activity"/>
    <property type="evidence" value="ECO:0007669"/>
    <property type="project" value="TreeGrafter"/>
</dbReference>
<accession>A0A5C5X1E1</accession>
<name>A0A5C5X1E1_9PLAN</name>
<keyword evidence="11 12" id="KW-0472">Membrane</keyword>
<dbReference type="EMBL" id="SIHI01000001">
    <property type="protein sequence ID" value="TWT56776.1"/>
    <property type="molecule type" value="Genomic_DNA"/>
</dbReference>
<dbReference type="AlphaFoldDB" id="A0A5C5X1E1"/>
<keyword evidence="3" id="KW-0813">Transport</keyword>
<feature type="transmembrane region" description="Helical" evidence="12">
    <location>
        <begin position="6"/>
        <end position="31"/>
    </location>
</feature>
<evidence type="ECO:0000256" key="2">
    <source>
        <dbReference type="ARBA" id="ARBA00007543"/>
    </source>
</evidence>
<protein>
    <submittedName>
        <fullName evidence="13">Cytochrome bd-I ubiquinol oxidase subunit 2</fullName>
    </submittedName>
</protein>